<organism evidence="2">
    <name type="scientific">Salinispirillum sp. LH 10-3-1</name>
    <dbReference type="NCBI Taxonomy" id="2952525"/>
    <lineage>
        <taxon>Bacteria</taxon>
        <taxon>Pseudomonadati</taxon>
        <taxon>Pseudomonadota</taxon>
        <taxon>Gammaproteobacteria</taxon>
        <taxon>Oceanospirillales</taxon>
        <taxon>Saccharospirillaceae</taxon>
        <taxon>Salinispirillum</taxon>
    </lineage>
</organism>
<feature type="coiled-coil region" evidence="1">
    <location>
        <begin position="142"/>
        <end position="169"/>
    </location>
</feature>
<protein>
    <submittedName>
        <fullName evidence="2">DUF349 domain-containing protein</fullName>
    </submittedName>
</protein>
<evidence type="ECO:0000313" key="2">
    <source>
        <dbReference type="EMBL" id="WLD57588.1"/>
    </source>
</evidence>
<accession>A0AB38YDZ5</accession>
<proteinExistence type="predicted"/>
<name>A0AB38YDZ5_9GAMM</name>
<sequence>MSATNDRAALEDLLQHENTQLQVAALHQLADLQVTQRLLQEGTSPELAVAAKGLIRDALSHHSVQPEELTLLPTAMRYSLLLDCDLARAEQWLQTQSDEVCLDLALNAVRAQERLSAANALREESSLQALQRAAKGSDNVLYKLAKGRLQALREQRQGAEARAEQIAHILATLEKLVNSPYDPLLEGRLQNQVQQFHELLPTTDELNQLVPLEAAVRARIAAEQQIDHMQAAEQVANDVATSEAHRVVAETTNDMRRQLANYLEDGRLLPDDWSASQQWLEEQRQAHRDAVAHLNVAPAMNADMQKTSQLVEQSLLQLHDITEYWGGLSAALAAAEDDDATALKALRALLQPLQQQKREPGEWPEIIDQVAAKLGHVAALQAEHKDAELAVVRKVRGLIRRGRGAVRGGHLRQARGIWHTIEEALQAVPVGHDHLHQEAAEYHQEVEQLGDWQAFAVLPKKQELIEHMRALTERSMHPQDKSDAVQALQKAWRELSKGGGDQHQNLWEEFHALAEQAFAPCKDYFAEQDALMDLNADKRRELIGQLNLYFDNNDWHNPDWAEVEKVLRLAARDWRHYSPVKPQEHRRTEKVYHQVVERIRQKLNEEFTRNKEDRERIIAAAEALRDEENLRVATDKLKALQQQWKQAGRTHRQDDQRLWQAFRTICDEIFDRRDTLSQEFKGKLDQHLKDALALIVRLEKAAELEGDALTAALQQLPAWEAEFKTYSPLPKARLNETRARFAKAVDALRNAKGQRQQRQQEQSWQALFDRLRILAGLEAAMCRGEFDNDLRAQVQSVWEDGTALPSLAARVDDRFQMTMQRFAAGARPADGTPEECVRKLHQQCVLVEILTDTASPDADRTLRMEVQVARLAEGLGQHSNRATVEQALVDWLVVPVCCDSVDYDALHERVKQASMNYFFK</sequence>
<reference evidence="2" key="1">
    <citation type="submission" date="2022-07" db="EMBL/GenBank/DDBJ databases">
        <title>Complete genome sequence of Salinispirillum sp. LH10-3-1 capable of multiple carbohydrate inversion isolated from a soda lake.</title>
        <authorList>
            <person name="Liu J."/>
            <person name="Zhai Y."/>
            <person name="Zhang H."/>
            <person name="Yang H."/>
            <person name="Qu J."/>
            <person name="Li J."/>
        </authorList>
    </citation>
    <scope>NUCLEOTIDE SEQUENCE</scope>
    <source>
        <strain evidence="2">LH 10-3-1</strain>
    </source>
</reference>
<dbReference type="EMBL" id="CP101717">
    <property type="protein sequence ID" value="WLD57588.1"/>
    <property type="molecule type" value="Genomic_DNA"/>
</dbReference>
<dbReference type="RefSeq" id="WP_304994873.1">
    <property type="nucleotide sequence ID" value="NZ_CP101717.1"/>
</dbReference>
<gene>
    <name evidence="2" type="ORF">NFC81_12830</name>
</gene>
<evidence type="ECO:0000256" key="1">
    <source>
        <dbReference type="SAM" id="Coils"/>
    </source>
</evidence>
<keyword evidence="1" id="KW-0175">Coiled coil</keyword>
<dbReference type="AlphaFoldDB" id="A0AB38YDZ5"/>
<dbReference type="Pfam" id="PF03993">
    <property type="entry name" value="DUF349"/>
    <property type="match status" value="3"/>
</dbReference>
<dbReference type="InterPro" id="IPR007139">
    <property type="entry name" value="DUF349"/>
</dbReference>